<reference evidence="2" key="1">
    <citation type="submission" date="2021-10" db="EMBL/GenBank/DDBJ databases">
        <title>Melipona bicolor Genome sequencing and assembly.</title>
        <authorList>
            <person name="Araujo N.S."/>
            <person name="Arias M.C."/>
        </authorList>
    </citation>
    <scope>NUCLEOTIDE SEQUENCE</scope>
    <source>
        <strain evidence="2">USP_2M_L1-L4_2017</strain>
        <tissue evidence="2">Whole body</tissue>
    </source>
</reference>
<feature type="region of interest" description="Disordered" evidence="1">
    <location>
        <begin position="1"/>
        <end position="20"/>
    </location>
</feature>
<evidence type="ECO:0000313" key="3">
    <source>
        <dbReference type="Proteomes" id="UP001177670"/>
    </source>
</evidence>
<comment type="caution">
    <text evidence="2">The sequence shown here is derived from an EMBL/GenBank/DDBJ whole genome shotgun (WGS) entry which is preliminary data.</text>
</comment>
<protein>
    <submittedName>
        <fullName evidence="2">Uncharacterized protein</fullName>
    </submittedName>
</protein>
<proteinExistence type="predicted"/>
<sequence>MPPPSRQRHRPQPQRCNATLPSQRATALAAEPLRQPVVAWPDFHGTFLYRASGHWSLKTRDPPGPSSLTRKPRGGSINPGTDVAGGLDFRVKKEREVGAWFSIDRGHATPRIVASNARTT</sequence>
<feature type="compositionally biased region" description="Basic residues" evidence="1">
    <location>
        <begin position="1"/>
        <end position="12"/>
    </location>
</feature>
<feature type="region of interest" description="Disordered" evidence="1">
    <location>
        <begin position="54"/>
        <end position="84"/>
    </location>
</feature>
<organism evidence="2 3">
    <name type="scientific">Melipona bicolor</name>
    <dbReference type="NCBI Taxonomy" id="60889"/>
    <lineage>
        <taxon>Eukaryota</taxon>
        <taxon>Metazoa</taxon>
        <taxon>Ecdysozoa</taxon>
        <taxon>Arthropoda</taxon>
        <taxon>Hexapoda</taxon>
        <taxon>Insecta</taxon>
        <taxon>Pterygota</taxon>
        <taxon>Neoptera</taxon>
        <taxon>Endopterygota</taxon>
        <taxon>Hymenoptera</taxon>
        <taxon>Apocrita</taxon>
        <taxon>Aculeata</taxon>
        <taxon>Apoidea</taxon>
        <taxon>Anthophila</taxon>
        <taxon>Apidae</taxon>
        <taxon>Melipona</taxon>
    </lineage>
</organism>
<gene>
    <name evidence="2" type="ORF">K0M31_003064</name>
</gene>
<evidence type="ECO:0000313" key="2">
    <source>
        <dbReference type="EMBL" id="KAK1128606.1"/>
    </source>
</evidence>
<name>A0AA40G072_9HYME</name>
<dbReference type="EMBL" id="JAHYIQ010000010">
    <property type="protein sequence ID" value="KAK1128606.1"/>
    <property type="molecule type" value="Genomic_DNA"/>
</dbReference>
<evidence type="ECO:0000256" key="1">
    <source>
        <dbReference type="SAM" id="MobiDB-lite"/>
    </source>
</evidence>
<keyword evidence="3" id="KW-1185">Reference proteome</keyword>
<dbReference type="AlphaFoldDB" id="A0AA40G072"/>
<dbReference type="Proteomes" id="UP001177670">
    <property type="component" value="Unassembled WGS sequence"/>
</dbReference>
<accession>A0AA40G072</accession>